<dbReference type="SMART" id="SM00671">
    <property type="entry name" value="SEL1"/>
    <property type="match status" value="3"/>
</dbReference>
<dbReference type="Gene3D" id="1.25.40.10">
    <property type="entry name" value="Tetratricopeptide repeat domain"/>
    <property type="match status" value="1"/>
</dbReference>
<feature type="chain" id="PRO_5003088068" evidence="1">
    <location>
        <begin position="26"/>
        <end position="203"/>
    </location>
</feature>
<dbReference type="InterPro" id="IPR006597">
    <property type="entry name" value="Sel1-like"/>
</dbReference>
<evidence type="ECO:0000256" key="1">
    <source>
        <dbReference type="SAM" id="SignalP"/>
    </source>
</evidence>
<dbReference type="eggNOG" id="COG0790">
    <property type="taxonomic scope" value="Bacteria"/>
</dbReference>
<dbReference type="GO" id="GO:0036503">
    <property type="term" value="P:ERAD pathway"/>
    <property type="evidence" value="ECO:0007669"/>
    <property type="project" value="TreeGrafter"/>
</dbReference>
<dbReference type="OrthoDB" id="5449302at2"/>
<dbReference type="RefSeq" id="WP_008871199.1">
    <property type="nucleotide sequence ID" value="NZ_ACJN02000003.1"/>
</dbReference>
<feature type="signal peptide" evidence="1">
    <location>
        <begin position="1"/>
        <end position="25"/>
    </location>
</feature>
<evidence type="ECO:0000313" key="3">
    <source>
        <dbReference type="Proteomes" id="UP000005496"/>
    </source>
</evidence>
<evidence type="ECO:0000313" key="2">
    <source>
        <dbReference type="EMBL" id="EFI33850.1"/>
    </source>
</evidence>
<dbReference type="AlphaFoldDB" id="D6ST34"/>
<dbReference type="SUPFAM" id="SSF81901">
    <property type="entry name" value="HCP-like"/>
    <property type="match status" value="1"/>
</dbReference>
<proteinExistence type="predicted"/>
<keyword evidence="1" id="KW-0732">Signal</keyword>
<keyword evidence="3" id="KW-1185">Reference proteome</keyword>
<dbReference type="InterPro" id="IPR011990">
    <property type="entry name" value="TPR-like_helical_dom_sf"/>
</dbReference>
<dbReference type="Pfam" id="PF08238">
    <property type="entry name" value="Sel1"/>
    <property type="match status" value="3"/>
</dbReference>
<dbReference type="PANTHER" id="PTHR11102">
    <property type="entry name" value="SEL-1-LIKE PROTEIN"/>
    <property type="match status" value="1"/>
</dbReference>
<sequence>MKYARSSCMYSAVFFFLLLAWVPHAWCSDLEEAHEAYRSGNWHEAAELYRPLAEQGCDEAQNNLGELYSRGSGVKQDYDRAMEFFYLAAEQGNAYAQTNLGLHYSQGLGVRQNFARAHKWFEKGARQDNFVAQNALGLFYLHGRNLEKDYVLAYKWFYLSAQKGFDQAQENKRWTASRLSQEDLDKARKLAREFEPGFESGDN</sequence>
<dbReference type="Proteomes" id="UP000005496">
    <property type="component" value="Unassembled WGS sequence"/>
</dbReference>
<dbReference type="InterPro" id="IPR050767">
    <property type="entry name" value="Sel1_AlgK"/>
</dbReference>
<name>D6ST34_9BACT</name>
<gene>
    <name evidence="2" type="ORF">Dthio_PD1189</name>
</gene>
<dbReference type="PANTHER" id="PTHR11102:SF147">
    <property type="entry name" value="SEL1L ADAPTOR SUBUNIT OF ERAD E3 UBIQUITIN LIGASE"/>
    <property type="match status" value="1"/>
</dbReference>
<dbReference type="EMBL" id="ACJN02000003">
    <property type="protein sequence ID" value="EFI33850.1"/>
    <property type="molecule type" value="Genomic_DNA"/>
</dbReference>
<reference evidence="2" key="1">
    <citation type="submission" date="2010-05" db="EMBL/GenBank/DDBJ databases">
        <title>The draft genome of Desulfonatronospira thiodismutans ASO3-1.</title>
        <authorList>
            <consortium name="US DOE Joint Genome Institute (JGI-PGF)"/>
            <person name="Lucas S."/>
            <person name="Copeland A."/>
            <person name="Lapidus A."/>
            <person name="Cheng J.-F."/>
            <person name="Bruce D."/>
            <person name="Goodwin L."/>
            <person name="Pitluck S."/>
            <person name="Chertkov O."/>
            <person name="Brettin T."/>
            <person name="Detter J.C."/>
            <person name="Han C."/>
            <person name="Land M.L."/>
            <person name="Hauser L."/>
            <person name="Kyrpides N."/>
            <person name="Mikhailova N."/>
            <person name="Muyzer G."/>
            <person name="Woyke T."/>
        </authorList>
    </citation>
    <scope>NUCLEOTIDE SEQUENCE [LARGE SCALE GENOMIC DNA]</scope>
    <source>
        <strain evidence="2">ASO3-1</strain>
    </source>
</reference>
<accession>D6ST34</accession>
<protein>
    <submittedName>
        <fullName evidence="2">Sel1 domain protein repeat-containing protein</fullName>
    </submittedName>
</protein>
<comment type="caution">
    <text evidence="2">The sequence shown here is derived from an EMBL/GenBank/DDBJ whole genome shotgun (WGS) entry which is preliminary data.</text>
</comment>
<organism evidence="2 3">
    <name type="scientific">Desulfonatronospira thiodismutans ASO3-1</name>
    <dbReference type="NCBI Taxonomy" id="555779"/>
    <lineage>
        <taxon>Bacteria</taxon>
        <taxon>Pseudomonadati</taxon>
        <taxon>Thermodesulfobacteriota</taxon>
        <taxon>Desulfovibrionia</taxon>
        <taxon>Desulfovibrionales</taxon>
        <taxon>Desulfonatronovibrionaceae</taxon>
        <taxon>Desulfonatronospira</taxon>
    </lineage>
</organism>